<sequence>MPEPACGCGDHLACQDARDGLGYTSVPARSGAKGADTAEDAGKDGNTGPDLRCPGRRYSGPEPPATPYEPKEIAAPPAGGPAG</sequence>
<evidence type="ECO:0000313" key="3">
    <source>
        <dbReference type="Proteomes" id="UP000198280"/>
    </source>
</evidence>
<feature type="region of interest" description="Disordered" evidence="1">
    <location>
        <begin position="21"/>
        <end position="83"/>
    </location>
</feature>
<evidence type="ECO:0000313" key="2">
    <source>
        <dbReference type="EMBL" id="SNS59682.1"/>
    </source>
</evidence>
<dbReference type="Proteomes" id="UP000198280">
    <property type="component" value="Unassembled WGS sequence"/>
</dbReference>
<proteinExistence type="predicted"/>
<name>A0A239FU36_9ACTN</name>
<dbReference type="OrthoDB" id="4554014at2"/>
<organism evidence="2 3">
    <name type="scientific">Actinacidiphila glaucinigra</name>
    <dbReference type="NCBI Taxonomy" id="235986"/>
    <lineage>
        <taxon>Bacteria</taxon>
        <taxon>Bacillati</taxon>
        <taxon>Actinomycetota</taxon>
        <taxon>Actinomycetes</taxon>
        <taxon>Kitasatosporales</taxon>
        <taxon>Streptomycetaceae</taxon>
        <taxon>Actinacidiphila</taxon>
    </lineage>
</organism>
<evidence type="ECO:0000256" key="1">
    <source>
        <dbReference type="SAM" id="MobiDB-lite"/>
    </source>
</evidence>
<dbReference type="EMBL" id="FZOF01000007">
    <property type="protein sequence ID" value="SNS59682.1"/>
    <property type="molecule type" value="Genomic_DNA"/>
</dbReference>
<keyword evidence="3" id="KW-1185">Reference proteome</keyword>
<protein>
    <submittedName>
        <fullName evidence="2">Uncharacterized protein</fullName>
    </submittedName>
</protein>
<dbReference type="AlphaFoldDB" id="A0A239FU36"/>
<dbReference type="RefSeq" id="WP_089224517.1">
    <property type="nucleotide sequence ID" value="NZ_FZOF01000007.1"/>
</dbReference>
<accession>A0A239FU36</accession>
<gene>
    <name evidence="2" type="ORF">SAMN05216252_10754</name>
</gene>
<reference evidence="2 3" key="1">
    <citation type="submission" date="2017-06" db="EMBL/GenBank/DDBJ databases">
        <authorList>
            <person name="Kim H.J."/>
            <person name="Triplett B.A."/>
        </authorList>
    </citation>
    <scope>NUCLEOTIDE SEQUENCE [LARGE SCALE GENOMIC DNA]</scope>
    <source>
        <strain evidence="2 3">CGMCC 4.1858</strain>
    </source>
</reference>